<proteinExistence type="predicted"/>
<feature type="compositionally biased region" description="Basic and acidic residues" evidence="1">
    <location>
        <begin position="49"/>
        <end position="59"/>
    </location>
</feature>
<dbReference type="EMBL" id="JBEPCV010000002">
    <property type="protein sequence ID" value="MER6903176.1"/>
    <property type="molecule type" value="Genomic_DNA"/>
</dbReference>
<dbReference type="GO" id="GO:0005524">
    <property type="term" value="F:ATP binding"/>
    <property type="evidence" value="ECO:0007669"/>
    <property type="project" value="UniProtKB-KW"/>
</dbReference>
<reference evidence="2 3" key="1">
    <citation type="submission" date="2024-06" db="EMBL/GenBank/DDBJ databases">
        <title>The Natural Products Discovery Center: Release of the First 8490 Sequenced Strains for Exploring Actinobacteria Biosynthetic Diversity.</title>
        <authorList>
            <person name="Kalkreuter E."/>
            <person name="Kautsar S.A."/>
            <person name="Yang D."/>
            <person name="Bader C.D."/>
            <person name="Teijaro C.N."/>
            <person name="Fluegel L."/>
            <person name="Davis C.M."/>
            <person name="Simpson J.R."/>
            <person name="Lauterbach L."/>
            <person name="Steele A.D."/>
            <person name="Gui C."/>
            <person name="Meng S."/>
            <person name="Li G."/>
            <person name="Viehrig K."/>
            <person name="Ye F."/>
            <person name="Su P."/>
            <person name="Kiefer A.F."/>
            <person name="Nichols A."/>
            <person name="Cepeda A.J."/>
            <person name="Yan W."/>
            <person name="Fan B."/>
            <person name="Jiang Y."/>
            <person name="Adhikari A."/>
            <person name="Zheng C.-J."/>
            <person name="Schuster L."/>
            <person name="Cowan T.M."/>
            <person name="Smanski M.J."/>
            <person name="Chevrette M.G."/>
            <person name="De Carvalho L.P.S."/>
            <person name="Shen B."/>
        </authorList>
    </citation>
    <scope>NUCLEOTIDE SEQUENCE [LARGE SCALE GENOMIC DNA]</scope>
    <source>
        <strain evidence="2 3">NPDC000632</strain>
    </source>
</reference>
<protein>
    <submittedName>
        <fullName evidence="2">ATP-binding protein</fullName>
    </submittedName>
</protein>
<keyword evidence="2" id="KW-0067">ATP-binding</keyword>
<name>A0ABV1V9L2_9ACTN</name>
<evidence type="ECO:0000313" key="3">
    <source>
        <dbReference type="Proteomes" id="UP001490330"/>
    </source>
</evidence>
<feature type="region of interest" description="Disordered" evidence="1">
    <location>
        <begin position="1"/>
        <end position="110"/>
    </location>
</feature>
<feature type="non-terminal residue" evidence="2">
    <location>
        <position position="1"/>
    </location>
</feature>
<keyword evidence="3" id="KW-1185">Reference proteome</keyword>
<accession>A0ABV1V9L2</accession>
<sequence length="110" mass="11445">PAAAALPAATEPPAARPEPPELPGQRRHRRPEGTTPNGLPVRAPGRTMAEAEREREQRHSASGQTGDAPPARRPARDAGSRFGAFHRARQSADGTAGPDARPGSEPPAAP</sequence>
<organism evidence="2 3">
    <name type="scientific">Streptomyces flaveolus</name>
    <dbReference type="NCBI Taxonomy" id="67297"/>
    <lineage>
        <taxon>Bacteria</taxon>
        <taxon>Bacillati</taxon>
        <taxon>Actinomycetota</taxon>
        <taxon>Actinomycetes</taxon>
        <taxon>Kitasatosporales</taxon>
        <taxon>Streptomycetaceae</taxon>
        <taxon>Streptomyces</taxon>
    </lineage>
</organism>
<gene>
    <name evidence="2" type="ORF">ABT322_05175</name>
</gene>
<dbReference type="Proteomes" id="UP001490330">
    <property type="component" value="Unassembled WGS sequence"/>
</dbReference>
<evidence type="ECO:0000313" key="2">
    <source>
        <dbReference type="EMBL" id="MER6903176.1"/>
    </source>
</evidence>
<keyword evidence="2" id="KW-0547">Nucleotide-binding</keyword>
<evidence type="ECO:0000256" key="1">
    <source>
        <dbReference type="SAM" id="MobiDB-lite"/>
    </source>
</evidence>
<comment type="caution">
    <text evidence="2">The sequence shown here is derived from an EMBL/GenBank/DDBJ whole genome shotgun (WGS) entry which is preliminary data.</text>
</comment>
<feature type="compositionally biased region" description="Low complexity" evidence="1">
    <location>
        <begin position="1"/>
        <end position="13"/>
    </location>
</feature>